<dbReference type="InterPro" id="IPR036514">
    <property type="entry name" value="SGNH_hydro_sf"/>
</dbReference>
<dbReference type="EMBL" id="JAAWWK010000006">
    <property type="protein sequence ID" value="NKI19063.1"/>
    <property type="molecule type" value="Genomic_DNA"/>
</dbReference>
<gene>
    <name evidence="4" type="ORF">HCU74_16765</name>
</gene>
<dbReference type="Pfam" id="PF03797">
    <property type="entry name" value="Autotransporter"/>
    <property type="match status" value="1"/>
</dbReference>
<organism evidence="4 5">
    <name type="scientific">Spongiibacter thalassae</name>
    <dbReference type="NCBI Taxonomy" id="2721624"/>
    <lineage>
        <taxon>Bacteria</taxon>
        <taxon>Pseudomonadati</taxon>
        <taxon>Pseudomonadota</taxon>
        <taxon>Gammaproteobacteria</taxon>
        <taxon>Cellvibrionales</taxon>
        <taxon>Spongiibacteraceae</taxon>
        <taxon>Spongiibacter</taxon>
    </lineage>
</organism>
<protein>
    <submittedName>
        <fullName evidence="4">Autotransporter domain-containing protein</fullName>
    </submittedName>
</protein>
<evidence type="ECO:0000313" key="5">
    <source>
        <dbReference type="Proteomes" id="UP000765845"/>
    </source>
</evidence>
<dbReference type="Gene3D" id="3.40.50.1110">
    <property type="entry name" value="SGNH hydrolase"/>
    <property type="match status" value="1"/>
</dbReference>
<dbReference type="PANTHER" id="PTHR22835:SF659">
    <property type="entry name" value="GDSL LIPASE_ACYLHYDROLASE, PUTATIVE (AFU_ORTHOLOGUE AFUA_2G00510)-RELATED"/>
    <property type="match status" value="1"/>
</dbReference>
<dbReference type="Proteomes" id="UP000765845">
    <property type="component" value="Unassembled WGS sequence"/>
</dbReference>
<dbReference type="SMART" id="SM00869">
    <property type="entry name" value="Autotransporter"/>
    <property type="match status" value="1"/>
</dbReference>
<comment type="caution">
    <text evidence="4">The sequence shown here is derived from an EMBL/GenBank/DDBJ whole genome shotgun (WGS) entry which is preliminary data.</text>
</comment>
<dbReference type="SUPFAM" id="SSF52266">
    <property type="entry name" value="SGNH hydrolase"/>
    <property type="match status" value="1"/>
</dbReference>
<reference evidence="4 5" key="1">
    <citation type="submission" date="2020-04" db="EMBL/GenBank/DDBJ databases">
        <authorList>
            <person name="Yoon J."/>
        </authorList>
    </citation>
    <scope>NUCLEOTIDE SEQUENCE [LARGE SCALE GENOMIC DNA]</scope>
    <source>
        <strain evidence="4 5">KMU-166</strain>
    </source>
</reference>
<name>A0ABX1GIP1_9GAMM</name>
<evidence type="ECO:0000313" key="4">
    <source>
        <dbReference type="EMBL" id="NKI19063.1"/>
    </source>
</evidence>
<dbReference type="Pfam" id="PF00657">
    <property type="entry name" value="Lipase_GDSL"/>
    <property type="match status" value="1"/>
</dbReference>
<dbReference type="RefSeq" id="WP_168451563.1">
    <property type="nucleotide sequence ID" value="NZ_JAAWWK010000006.1"/>
</dbReference>
<feature type="signal peptide" evidence="2">
    <location>
        <begin position="1"/>
        <end position="19"/>
    </location>
</feature>
<evidence type="ECO:0000256" key="1">
    <source>
        <dbReference type="ARBA" id="ARBA00008668"/>
    </source>
</evidence>
<sequence length="612" mass="64421">MMKPSTLALAIAMAAPAYADVQYSNFYVFGDSLLDSGNFGGRRFTNRVGDFSSGEYARVAPQYLAEALGISLEPAAGAGNNWAVGGYETSDILNSINGSGLALPRNGTVVRPSFLSEQPRIDPRALIMIDGGGNDFLNGTANDQASIIASARRLLGSAELLHNAGGNYILLSNLPDLGNTPALQAQDLSAPGSAAAASAGAAGFNSALEAFSVAGRANLVPVDLAGLINYVSTNAEQFGFAAGVNTSYPGVLGSFDQRYMCFDDAGGDCIEHPEFGIDGATPDPDKLIFNDGVHPTGRMGEITGDYLIDVVTAPQEAGLIPELGLNIMRAQQGHSVAAQRQLVANPGSSRWVLSGVAMDAEQFGDSENRSLSVGFTDALSDQLDAALMIGFASHELESQKSSFSASSVGVSGALNFRDGNWRAQGGGGLSVVNYDTLDRRVRLGDQGVTARGGSDGFGWHFDGLLSYQSFANDHLALRPAMGARYLKADVDGYRESGGEVSNYEWGEQSRSSRVVKAGVLAELRLAQHVNAHVEVFAASELEDQDETIEVRNRNLGFDSYTLPSYRADGDSFAEASVGISAQAGDSTMAVSFDYSGEGEGREALTLRYSRPL</sequence>
<keyword evidence="5" id="KW-1185">Reference proteome</keyword>
<dbReference type="PANTHER" id="PTHR22835">
    <property type="entry name" value="ZINC FINGER FYVE DOMAIN CONTAINING PROTEIN"/>
    <property type="match status" value="1"/>
</dbReference>
<feature type="chain" id="PRO_5047544144" evidence="2">
    <location>
        <begin position="20"/>
        <end position="612"/>
    </location>
</feature>
<evidence type="ECO:0000259" key="3">
    <source>
        <dbReference type="PROSITE" id="PS51208"/>
    </source>
</evidence>
<dbReference type="Gene3D" id="2.40.128.130">
    <property type="entry name" value="Autotransporter beta-domain"/>
    <property type="match status" value="1"/>
</dbReference>
<dbReference type="InterPro" id="IPR036709">
    <property type="entry name" value="Autotransporte_beta_dom_sf"/>
</dbReference>
<evidence type="ECO:0000256" key="2">
    <source>
        <dbReference type="SAM" id="SignalP"/>
    </source>
</evidence>
<keyword evidence="2" id="KW-0732">Signal</keyword>
<feature type="domain" description="Autotransporter" evidence="3">
    <location>
        <begin position="343"/>
        <end position="612"/>
    </location>
</feature>
<comment type="similarity">
    <text evidence="1">Belongs to the 'GDSL' lipolytic enzyme family.</text>
</comment>
<proteinExistence type="inferred from homology"/>
<dbReference type="SUPFAM" id="SSF103515">
    <property type="entry name" value="Autotransporter"/>
    <property type="match status" value="1"/>
</dbReference>
<dbReference type="InterPro" id="IPR001087">
    <property type="entry name" value="GDSL"/>
</dbReference>
<dbReference type="InterPro" id="IPR005546">
    <property type="entry name" value="Autotransporte_beta"/>
</dbReference>
<accession>A0ABX1GIP1</accession>
<dbReference type="PROSITE" id="PS51208">
    <property type="entry name" value="AUTOTRANSPORTER"/>
    <property type="match status" value="1"/>
</dbReference>